<evidence type="ECO:0000313" key="3">
    <source>
        <dbReference type="Proteomes" id="UP000764110"/>
    </source>
</evidence>
<gene>
    <name evidence="2" type="ORF">MHUMG1_08973</name>
</gene>
<comment type="caution">
    <text evidence="2">The sequence shown here is derived from an EMBL/GenBank/DDBJ whole genome shotgun (WGS) entry which is preliminary data.</text>
</comment>
<feature type="compositionally biased region" description="Polar residues" evidence="1">
    <location>
        <begin position="80"/>
        <end position="93"/>
    </location>
</feature>
<proteinExistence type="predicted"/>
<keyword evidence="3" id="KW-1185">Reference proteome</keyword>
<name>A0A9P8S382_9HYPO</name>
<dbReference type="Proteomes" id="UP000764110">
    <property type="component" value="Unassembled WGS sequence"/>
</dbReference>
<sequence length="303" mass="32353">MEPAQGKRRKISPRFGFPKFNTPSSQSSRPGPPEQPMRTDHLETRRALAVANLSNENPGGGQIHESDGPDRGNPSRDETTGSSLTRLTNSDPSSAEKRDGPANAGNGGPGSPQGTAGDATKSSYKRRHVEAESGTGGNRQDEYRSTGLLSEGPNIAGSELARPKESEAAENDGVSGQEKVTEPPVDQEANSAGHGRAAQRQKGTLTQGRERTHHNDVGSSLPRDLSLAIMPVLVNRLNVMMAQYKAVGIVPKHLPPFRFDQAGGIGLEGHPTDVVIAAGSNKERRCYKEAMKGCYFTEPEAKK</sequence>
<evidence type="ECO:0000256" key="1">
    <source>
        <dbReference type="SAM" id="MobiDB-lite"/>
    </source>
</evidence>
<organism evidence="2 3">
    <name type="scientific">Metarhizium humberi</name>
    <dbReference type="NCBI Taxonomy" id="2596975"/>
    <lineage>
        <taxon>Eukaryota</taxon>
        <taxon>Fungi</taxon>
        <taxon>Dikarya</taxon>
        <taxon>Ascomycota</taxon>
        <taxon>Pezizomycotina</taxon>
        <taxon>Sordariomycetes</taxon>
        <taxon>Hypocreomycetidae</taxon>
        <taxon>Hypocreales</taxon>
        <taxon>Clavicipitaceae</taxon>
        <taxon>Metarhizium</taxon>
    </lineage>
</organism>
<feature type="region of interest" description="Disordered" evidence="1">
    <location>
        <begin position="1"/>
        <end position="221"/>
    </location>
</feature>
<feature type="compositionally biased region" description="Basic and acidic residues" evidence="1">
    <location>
        <begin position="37"/>
        <end position="46"/>
    </location>
</feature>
<accession>A0A9P8S382</accession>
<feature type="compositionally biased region" description="Basic residues" evidence="1">
    <location>
        <begin position="1"/>
        <end position="12"/>
    </location>
</feature>
<dbReference type="AlphaFoldDB" id="A0A9P8S382"/>
<protein>
    <submittedName>
        <fullName evidence="2">Uncharacterized protein</fullName>
    </submittedName>
</protein>
<dbReference type="EMBL" id="JACEFI010000022">
    <property type="protein sequence ID" value="KAH0593251.1"/>
    <property type="molecule type" value="Genomic_DNA"/>
</dbReference>
<reference evidence="2 3" key="1">
    <citation type="submission" date="2020-07" db="EMBL/GenBank/DDBJ databases">
        <title>Metarhizium humberi genome.</title>
        <authorList>
            <person name="Lysoe E."/>
        </authorList>
    </citation>
    <scope>NUCLEOTIDE SEQUENCE [LARGE SCALE GENOMIC DNA]</scope>
    <source>
        <strain evidence="2 3">ESALQ1638</strain>
    </source>
</reference>
<evidence type="ECO:0000313" key="2">
    <source>
        <dbReference type="EMBL" id="KAH0593251.1"/>
    </source>
</evidence>
<feature type="compositionally biased region" description="Basic and acidic residues" evidence="1">
    <location>
        <begin position="64"/>
        <end position="79"/>
    </location>
</feature>